<dbReference type="InterPro" id="IPR026956">
    <property type="entry name" value="D-ser_dehydrat-like_dom"/>
</dbReference>
<dbReference type="SUPFAM" id="SSF51419">
    <property type="entry name" value="PLP-binding barrel"/>
    <property type="match status" value="1"/>
</dbReference>
<dbReference type="GO" id="GO:0008721">
    <property type="term" value="F:D-serine ammonia-lyase activity"/>
    <property type="evidence" value="ECO:0007669"/>
    <property type="project" value="TreeGrafter"/>
</dbReference>
<evidence type="ECO:0000256" key="2">
    <source>
        <dbReference type="ARBA" id="ARBA00023239"/>
    </source>
</evidence>
<evidence type="ECO:0000256" key="1">
    <source>
        <dbReference type="ARBA" id="ARBA00005323"/>
    </source>
</evidence>
<name>A0A6J6E0I2_9ZZZZ</name>
<reference evidence="4" key="1">
    <citation type="submission" date="2020-05" db="EMBL/GenBank/DDBJ databases">
        <authorList>
            <person name="Chiriac C."/>
            <person name="Salcher M."/>
            <person name="Ghai R."/>
            <person name="Kavagutti S V."/>
        </authorList>
    </citation>
    <scope>NUCLEOTIDE SEQUENCE</scope>
</reference>
<dbReference type="InterPro" id="IPR051466">
    <property type="entry name" value="D-amino_acid_metab_enzyme"/>
</dbReference>
<evidence type="ECO:0000259" key="3">
    <source>
        <dbReference type="SMART" id="SM01119"/>
    </source>
</evidence>
<dbReference type="InterPro" id="IPR042208">
    <property type="entry name" value="D-ser_dehydrat-like_sf"/>
</dbReference>
<dbReference type="SMART" id="SM01119">
    <property type="entry name" value="D-ser_dehydrat"/>
    <property type="match status" value="1"/>
</dbReference>
<dbReference type="GO" id="GO:0036088">
    <property type="term" value="P:D-serine catabolic process"/>
    <property type="evidence" value="ECO:0007669"/>
    <property type="project" value="TreeGrafter"/>
</dbReference>
<evidence type="ECO:0000313" key="4">
    <source>
        <dbReference type="EMBL" id="CAB4566878.1"/>
    </source>
</evidence>
<dbReference type="Pfam" id="PF14031">
    <property type="entry name" value="D-ser_dehydrat"/>
    <property type="match status" value="1"/>
</dbReference>
<organism evidence="4">
    <name type="scientific">freshwater metagenome</name>
    <dbReference type="NCBI Taxonomy" id="449393"/>
    <lineage>
        <taxon>unclassified sequences</taxon>
        <taxon>metagenomes</taxon>
        <taxon>ecological metagenomes</taxon>
    </lineage>
</organism>
<sequence length="359" mass="37662">MGNVDPRPPESLMPTSIHDLSTPAVVIDADALDANLRTMADLHPGAALRPHVKAHKCTALAAAQRAVGHRGFTCATPREVLGMAAAGLGDDLLLANETVDRTRLAAMAALHRDGRARITVAVDSEATVDAAARAGIAEVLVDVDIGLPRCGIAAQEAGALADRARRQGLVVRGVMGYEGHLMAMDDPDEQAHRVAEAVERLLAAHADVGGDVVSSGGTGTHHLHRTRVADPGTPHVTEVQAGSYALMDSHYAAHGHGERFAPACHVIGTVVSVGRRHAVADVGLKAMGMDHGNPTTAAGAVWFLSDEHLTFAPSTPVSVGDRIAVVPAHIDPTMAMHEVAWVVRGDEVVDRWPIDLRGW</sequence>
<accession>A0A6J6E0I2</accession>
<feature type="domain" description="D-serine dehydratase-like" evidence="3">
    <location>
        <begin position="263"/>
        <end position="344"/>
    </location>
</feature>
<keyword evidence="2" id="KW-0456">Lyase</keyword>
<proteinExistence type="inferred from homology"/>
<dbReference type="Pfam" id="PF01168">
    <property type="entry name" value="Ala_racemase_N"/>
    <property type="match status" value="1"/>
</dbReference>
<protein>
    <submittedName>
        <fullName evidence="4">Unannotated protein</fullName>
    </submittedName>
</protein>
<comment type="similarity">
    <text evidence="1">Belongs to the DSD1 family.</text>
</comment>
<dbReference type="AlphaFoldDB" id="A0A6J6E0I2"/>
<dbReference type="EMBL" id="CAEZSR010000079">
    <property type="protein sequence ID" value="CAB4566878.1"/>
    <property type="molecule type" value="Genomic_DNA"/>
</dbReference>
<dbReference type="Gene3D" id="3.20.20.10">
    <property type="entry name" value="Alanine racemase"/>
    <property type="match status" value="1"/>
</dbReference>
<dbReference type="Gene3D" id="2.40.37.20">
    <property type="entry name" value="D-serine dehydratase-like domain"/>
    <property type="match status" value="1"/>
</dbReference>
<dbReference type="InterPro" id="IPR001608">
    <property type="entry name" value="Ala_racemase_N"/>
</dbReference>
<dbReference type="PANTHER" id="PTHR28004">
    <property type="entry name" value="ZGC:162816-RELATED"/>
    <property type="match status" value="1"/>
</dbReference>
<gene>
    <name evidence="4" type="ORF">UFOPK1493_02148</name>
</gene>
<dbReference type="InterPro" id="IPR029066">
    <property type="entry name" value="PLP-binding_barrel"/>
</dbReference>
<dbReference type="PANTHER" id="PTHR28004:SF2">
    <property type="entry name" value="D-SERINE DEHYDRATASE"/>
    <property type="match status" value="1"/>
</dbReference>